<evidence type="ECO:0000313" key="2">
    <source>
        <dbReference type="Proteomes" id="UP001056778"/>
    </source>
</evidence>
<dbReference type="Proteomes" id="UP001056778">
    <property type="component" value="Chromosome 1"/>
</dbReference>
<proteinExistence type="predicted"/>
<dbReference type="EMBL" id="CM043015">
    <property type="protein sequence ID" value="KAI4469637.1"/>
    <property type="molecule type" value="Genomic_DNA"/>
</dbReference>
<comment type="caution">
    <text evidence="1">The sequence shown here is derived from an EMBL/GenBank/DDBJ whole genome shotgun (WGS) entry which is preliminary data.</text>
</comment>
<accession>A0ACB9TSB7</accession>
<name>A0ACB9TSB7_HOLOL</name>
<sequence>MHTTKIFIKKNKIGNYLKHAREHYIRDDIYCGFEICDKCTRATTSLSSKHVNKCGLIKNNHYLILDTNVILDQIDVLEENLIGNVIILNTVLKEVKHRNMPIYKRLISIIENPSRHFYIFINDYNKGTYLKQELTELINDYNDRCIRKACSWYIEHIPDENFVLLTEDKNNRRIAQEENIPAYSSKYNIQGVIIVIIRGYSNLNRVIDGDVVAIEVFDKDQWVSPSELVLEDDTINALDDNLERKELEISKQRTLKKNIKPTGRIVGIIKRKWRQYCGILQEGSAAVYHLFLPADRKIPKIRIETRQAETLKTQKIIVAIDSWPRIPISQRSYYNRNKSF</sequence>
<organism evidence="1 2">
    <name type="scientific">Holotrichia oblita</name>
    <name type="common">Chafer beetle</name>
    <dbReference type="NCBI Taxonomy" id="644536"/>
    <lineage>
        <taxon>Eukaryota</taxon>
        <taxon>Metazoa</taxon>
        <taxon>Ecdysozoa</taxon>
        <taxon>Arthropoda</taxon>
        <taxon>Hexapoda</taxon>
        <taxon>Insecta</taxon>
        <taxon>Pterygota</taxon>
        <taxon>Neoptera</taxon>
        <taxon>Endopterygota</taxon>
        <taxon>Coleoptera</taxon>
        <taxon>Polyphaga</taxon>
        <taxon>Scarabaeiformia</taxon>
        <taxon>Scarabaeidae</taxon>
        <taxon>Melolonthinae</taxon>
        <taxon>Holotrichia</taxon>
    </lineage>
</organism>
<protein>
    <submittedName>
        <fullName evidence="1">Ribonuclease</fullName>
    </submittedName>
</protein>
<keyword evidence="2" id="KW-1185">Reference proteome</keyword>
<gene>
    <name evidence="1" type="ORF">MML48_1g04907</name>
</gene>
<evidence type="ECO:0000313" key="1">
    <source>
        <dbReference type="EMBL" id="KAI4469637.1"/>
    </source>
</evidence>
<reference evidence="1" key="1">
    <citation type="submission" date="2022-04" db="EMBL/GenBank/DDBJ databases">
        <title>Chromosome-scale genome assembly of Holotrichia oblita Faldermann.</title>
        <authorList>
            <person name="Rongchong L."/>
        </authorList>
    </citation>
    <scope>NUCLEOTIDE SEQUENCE</scope>
    <source>
        <strain evidence="1">81SQS9</strain>
    </source>
</reference>